<protein>
    <submittedName>
        <fullName evidence="4">DNA-binding transcriptional regulator, MerR family</fullName>
    </submittedName>
</protein>
<dbReference type="OrthoDB" id="9802944at2"/>
<dbReference type="PANTHER" id="PTHR30204:SF97">
    <property type="entry name" value="MERR FAMILY REGULATORY PROTEIN"/>
    <property type="match status" value="1"/>
</dbReference>
<dbReference type="Gene3D" id="1.10.1660.10">
    <property type="match status" value="1"/>
</dbReference>
<dbReference type="Pfam" id="PF13411">
    <property type="entry name" value="MerR_1"/>
    <property type="match status" value="1"/>
</dbReference>
<dbReference type="GO" id="GO:0003700">
    <property type="term" value="F:DNA-binding transcription factor activity"/>
    <property type="evidence" value="ECO:0007669"/>
    <property type="project" value="InterPro"/>
</dbReference>
<evidence type="ECO:0000256" key="1">
    <source>
        <dbReference type="ARBA" id="ARBA00023125"/>
    </source>
</evidence>
<name>A0A1H7IBF6_9HYPH</name>
<feature type="coiled-coil region" evidence="2">
    <location>
        <begin position="79"/>
        <end position="106"/>
    </location>
</feature>
<dbReference type="EMBL" id="FOAN01000001">
    <property type="protein sequence ID" value="SEK59077.1"/>
    <property type="molecule type" value="Genomic_DNA"/>
</dbReference>
<dbReference type="SMART" id="SM00422">
    <property type="entry name" value="HTH_MERR"/>
    <property type="match status" value="1"/>
</dbReference>
<evidence type="ECO:0000313" key="5">
    <source>
        <dbReference type="Proteomes" id="UP000199664"/>
    </source>
</evidence>
<dbReference type="PANTHER" id="PTHR30204">
    <property type="entry name" value="REDOX-CYCLING DRUG-SENSING TRANSCRIPTIONAL ACTIVATOR SOXR"/>
    <property type="match status" value="1"/>
</dbReference>
<evidence type="ECO:0000256" key="2">
    <source>
        <dbReference type="SAM" id="Coils"/>
    </source>
</evidence>
<dbReference type="GO" id="GO:0003677">
    <property type="term" value="F:DNA binding"/>
    <property type="evidence" value="ECO:0007669"/>
    <property type="project" value="UniProtKB-KW"/>
</dbReference>
<dbReference type="AlphaFoldDB" id="A0A1H7IBF6"/>
<accession>A0A1H7IBF6</accession>
<dbReference type="Proteomes" id="UP000199664">
    <property type="component" value="Unassembled WGS sequence"/>
</dbReference>
<dbReference type="PROSITE" id="PS00552">
    <property type="entry name" value="HTH_MERR_1"/>
    <property type="match status" value="1"/>
</dbReference>
<dbReference type="STRING" id="1036779.SAMN04515666_101904"/>
<evidence type="ECO:0000259" key="3">
    <source>
        <dbReference type="PROSITE" id="PS50937"/>
    </source>
</evidence>
<organism evidence="4 5">
    <name type="scientific">Bosea lupini</name>
    <dbReference type="NCBI Taxonomy" id="1036779"/>
    <lineage>
        <taxon>Bacteria</taxon>
        <taxon>Pseudomonadati</taxon>
        <taxon>Pseudomonadota</taxon>
        <taxon>Alphaproteobacteria</taxon>
        <taxon>Hyphomicrobiales</taxon>
        <taxon>Boseaceae</taxon>
        <taxon>Bosea</taxon>
    </lineage>
</organism>
<keyword evidence="1 4" id="KW-0238">DNA-binding</keyword>
<gene>
    <name evidence="4" type="ORF">SAMN04515666_101904</name>
</gene>
<keyword evidence="5" id="KW-1185">Reference proteome</keyword>
<feature type="domain" description="HTH merR-type" evidence="3">
    <location>
        <begin position="3"/>
        <end position="71"/>
    </location>
</feature>
<dbReference type="SUPFAM" id="SSF46955">
    <property type="entry name" value="Putative DNA-binding domain"/>
    <property type="match status" value="1"/>
</dbReference>
<dbReference type="PRINTS" id="PR00040">
    <property type="entry name" value="HTHMERR"/>
</dbReference>
<dbReference type="InterPro" id="IPR009061">
    <property type="entry name" value="DNA-bd_dom_put_sf"/>
</dbReference>
<dbReference type="InterPro" id="IPR047057">
    <property type="entry name" value="MerR_fam"/>
</dbReference>
<reference evidence="5" key="1">
    <citation type="submission" date="2016-10" db="EMBL/GenBank/DDBJ databases">
        <authorList>
            <person name="Varghese N."/>
            <person name="Submissions S."/>
        </authorList>
    </citation>
    <scope>NUCLEOTIDE SEQUENCE [LARGE SCALE GENOMIC DNA]</scope>
    <source>
        <strain evidence="5">LMG 26383,CCUG 61248,R- 45681</strain>
    </source>
</reference>
<dbReference type="InterPro" id="IPR000551">
    <property type="entry name" value="MerR-type_HTH_dom"/>
</dbReference>
<keyword evidence="2" id="KW-0175">Coiled coil</keyword>
<proteinExistence type="predicted"/>
<dbReference type="PROSITE" id="PS50937">
    <property type="entry name" value="HTH_MERR_2"/>
    <property type="match status" value="1"/>
</dbReference>
<dbReference type="CDD" id="cd04781">
    <property type="entry name" value="HTH_MerR-like_sg6"/>
    <property type="match status" value="1"/>
</dbReference>
<dbReference type="RefSeq" id="WP_091830103.1">
    <property type="nucleotide sequence ID" value="NZ_FOAN01000001.1"/>
</dbReference>
<sequence length="148" mass="16700">MTVLDIGEVAERAGVAPSTLRYYEEIGLIASLRRRGLRRQFDADVLLKLSLIAMGKAAGFSLEEIAGMFGRDGRPDIPRDQLRLKADELQRQMAELRTLRDMLRHIADCPAPSHLECPTFRKLMQAASRRKLVYRPSVRRSGARRAAP</sequence>
<evidence type="ECO:0000313" key="4">
    <source>
        <dbReference type="EMBL" id="SEK59077.1"/>
    </source>
</evidence>